<evidence type="ECO:0000313" key="1">
    <source>
        <dbReference type="EMBL" id="GAJ09288.1"/>
    </source>
</evidence>
<name>X1TVA4_9ZZZZ</name>
<feature type="non-terminal residue" evidence="1">
    <location>
        <position position="1"/>
    </location>
</feature>
<sequence length="258" mass="28854">ASALQGLGRGRGLVDTWIDETPQVAKEVGEDILGDLATASLMLVSRTSGAVIELMLATAPTAAKRLGDVELFQKYLQFLNTLISQAPRGVRPMLNKLDVLFGQLTLGGLRRWALWGAHAHRTNYEEQIKYFNLESKESVAVLQRERKGTLFVDVQRRINMYLRALWARDFFMKPTSGDFETREGYKPYIEDYFIHLPDAYDAYENISASEVYRAAAAHAAAHLVETKAPISAEALNPLQMAVIAVIEDARVEALSIRR</sequence>
<proteinExistence type="predicted"/>
<dbReference type="AlphaFoldDB" id="X1TVA4"/>
<dbReference type="EMBL" id="BARW01026787">
    <property type="protein sequence ID" value="GAJ09288.1"/>
    <property type="molecule type" value="Genomic_DNA"/>
</dbReference>
<comment type="caution">
    <text evidence="1">The sequence shown here is derived from an EMBL/GenBank/DDBJ whole genome shotgun (WGS) entry which is preliminary data.</text>
</comment>
<feature type="non-terminal residue" evidence="1">
    <location>
        <position position="258"/>
    </location>
</feature>
<gene>
    <name evidence="1" type="ORF">S12H4_43615</name>
</gene>
<accession>X1TVA4</accession>
<reference evidence="1" key="1">
    <citation type="journal article" date="2014" name="Front. Microbiol.">
        <title>High frequency of phylogenetically diverse reductive dehalogenase-homologous genes in deep subseafloor sedimentary metagenomes.</title>
        <authorList>
            <person name="Kawai M."/>
            <person name="Futagami T."/>
            <person name="Toyoda A."/>
            <person name="Takaki Y."/>
            <person name="Nishi S."/>
            <person name="Hori S."/>
            <person name="Arai W."/>
            <person name="Tsubouchi T."/>
            <person name="Morono Y."/>
            <person name="Uchiyama I."/>
            <person name="Ito T."/>
            <person name="Fujiyama A."/>
            <person name="Inagaki F."/>
            <person name="Takami H."/>
        </authorList>
    </citation>
    <scope>NUCLEOTIDE SEQUENCE</scope>
    <source>
        <strain evidence="1">Expedition CK06-06</strain>
    </source>
</reference>
<protein>
    <submittedName>
        <fullName evidence="1">Uncharacterized protein</fullName>
    </submittedName>
</protein>
<organism evidence="1">
    <name type="scientific">marine sediment metagenome</name>
    <dbReference type="NCBI Taxonomy" id="412755"/>
    <lineage>
        <taxon>unclassified sequences</taxon>
        <taxon>metagenomes</taxon>
        <taxon>ecological metagenomes</taxon>
    </lineage>
</organism>